<dbReference type="RefSeq" id="WP_183214555.1">
    <property type="nucleotide sequence ID" value="NZ_JACHOR010000006.1"/>
</dbReference>
<dbReference type="PANTHER" id="PTHR11051">
    <property type="entry name" value="GLYCOSYL HYDROLASE-RELATED"/>
    <property type="match status" value="1"/>
</dbReference>
<dbReference type="InterPro" id="IPR008928">
    <property type="entry name" value="6-hairpin_glycosidase_sf"/>
</dbReference>
<dbReference type="InterPro" id="IPR017045">
    <property type="entry name" value="Malt_Pase/Glycosyl_Hdrlase"/>
</dbReference>
<reference evidence="9 10" key="1">
    <citation type="submission" date="2020-08" db="EMBL/GenBank/DDBJ databases">
        <title>Genomic Encyclopedia of Type Strains, Phase IV (KMG-IV): sequencing the most valuable type-strain genomes for metagenomic binning, comparative biology and taxonomic classification.</title>
        <authorList>
            <person name="Goeker M."/>
        </authorList>
    </citation>
    <scope>NUCLEOTIDE SEQUENCE [LARGE SCALE GENOMIC DNA]</scope>
    <source>
        <strain evidence="9 10">DSM 4737</strain>
    </source>
</reference>
<dbReference type="Gene3D" id="1.50.10.10">
    <property type="match status" value="1"/>
</dbReference>
<dbReference type="InterPro" id="IPR012341">
    <property type="entry name" value="6hp_glycosidase-like_sf"/>
</dbReference>
<evidence type="ECO:0000259" key="8">
    <source>
        <dbReference type="Pfam" id="PF03636"/>
    </source>
</evidence>
<dbReference type="InterPro" id="IPR005195">
    <property type="entry name" value="Glyco_hydro_65_M"/>
</dbReference>
<dbReference type="EMBL" id="JACHOR010000006">
    <property type="protein sequence ID" value="MBB5747566.1"/>
    <property type="molecule type" value="Genomic_DNA"/>
</dbReference>
<dbReference type="InterPro" id="IPR005194">
    <property type="entry name" value="Glyco_hydro_65_C"/>
</dbReference>
<dbReference type="GO" id="GO:0016757">
    <property type="term" value="F:glycosyltransferase activity"/>
    <property type="evidence" value="ECO:0007669"/>
    <property type="project" value="UniProtKB-KW"/>
</dbReference>
<feature type="domain" description="Glycoside hydrolase family 65 central catalytic" evidence="6">
    <location>
        <begin position="300"/>
        <end position="674"/>
    </location>
</feature>
<comment type="similarity">
    <text evidence="1">Belongs to the glycosyl hydrolase 65 family.</text>
</comment>
<comment type="caution">
    <text evidence="9">The sequence shown here is derived from an EMBL/GenBank/DDBJ whole genome shotgun (WGS) entry which is preliminary data.</text>
</comment>
<keyword evidence="10" id="KW-1185">Reference proteome</keyword>
<evidence type="ECO:0000256" key="3">
    <source>
        <dbReference type="ARBA" id="ARBA00022679"/>
    </source>
</evidence>
<dbReference type="InterPro" id="IPR037018">
    <property type="entry name" value="GH65_N"/>
</dbReference>
<feature type="domain" description="Glycoside hydrolase family 65 N-terminal" evidence="8">
    <location>
        <begin position="28"/>
        <end position="242"/>
    </location>
</feature>
<evidence type="ECO:0000313" key="10">
    <source>
        <dbReference type="Proteomes" id="UP000545037"/>
    </source>
</evidence>
<keyword evidence="2" id="KW-0328">Glycosyltransferase</keyword>
<dbReference type="InterPro" id="IPR011013">
    <property type="entry name" value="Gal_mutarotase_sf_dom"/>
</dbReference>
<dbReference type="AlphaFoldDB" id="A0A7W9FFK1"/>
<evidence type="ECO:0000259" key="7">
    <source>
        <dbReference type="Pfam" id="PF03633"/>
    </source>
</evidence>
<keyword evidence="3" id="KW-0808">Transferase</keyword>
<feature type="binding site" evidence="5">
    <location>
        <begin position="335"/>
        <end position="336"/>
    </location>
    <ligand>
        <name>substrate</name>
    </ligand>
</feature>
<evidence type="ECO:0000256" key="2">
    <source>
        <dbReference type="ARBA" id="ARBA00022676"/>
    </source>
</evidence>
<name>A0A7W9FFK1_9CAUL</name>
<evidence type="ECO:0000256" key="4">
    <source>
        <dbReference type="PIRSR" id="PIRSR036289-50"/>
    </source>
</evidence>
<sequence length="777" mass="84643">MRRSGQIPFEPTPDPAWRLDAVGDDALRESSRQSRFAISNGFLGVRGECHPSHGDPFGTASRTLVAGLFDTGEGSDAVPTLIPAPDWLQLRLTFGGSVLLRQPEYEGSFHSLDIKRGLLLRSCRFSTNGAVVHVRALRLVSARRRSVGLQTLRLVVEKGEGEIGIEAVAGSPDPALILDDQDPDLSLWRTHRSRKQLAMTEAISVRVDGVSPGLEARSRPGLWTAHVAQGQDVEFMRLVSFHVGEREDGSPGPAASADLEAANGVGWTGVLKEHEAAWTGRWAASEVRIEGDPEAQRALRFAAFHLNGAANPEDERVSIAARGLTGTDYAGHVFWDMEIFLLPFYALTWPEAARALLMYRFHTLDGARAKAKRMGWSGALYAWESADTGAEVTPAHAVGPDRRVVDILSGTQEQHISADVAYAVWLYWVVTGDAEFMRDAGIEILLETARFWASRATLEDDGRRHIRGVIGPDEYHDGVDDNAFTNVMARWNIERGRDAADMMRTRWPEAWDDLATRLGVDASEIEGWAEIAATIASGLDDATGLYEQFEGYGDLEAIDLEAYAGRSVPMDVVLGRERTRRSQVIKQADVVALLALLPEAFPVGADAVNFDHYAPRCSHGSSLSTAMHGLAAARLGRSEMALDYFRRTAAIDLGETTAALAGGVHMAALGGLWMTAVLGFVGLSFREDGIGLRPQLPATWTALRTPLQWQGRTLMIEVDPGKRCVHVHVETGEAMAVHVGVARHWLETGQTLRIELGDPAIAEPAFDPSSSTAGHRL</sequence>
<dbReference type="PIRSF" id="PIRSF036289">
    <property type="entry name" value="Glycosyl_hydrolase_malt_phosph"/>
    <property type="match status" value="1"/>
</dbReference>
<accession>A0A7W9FFK1</accession>
<evidence type="ECO:0000256" key="1">
    <source>
        <dbReference type="ARBA" id="ARBA00006768"/>
    </source>
</evidence>
<dbReference type="SUPFAM" id="SSF74650">
    <property type="entry name" value="Galactose mutarotase-like"/>
    <property type="match status" value="1"/>
</dbReference>
<dbReference type="Pfam" id="PF03636">
    <property type="entry name" value="Glyco_hydro_65N"/>
    <property type="match status" value="1"/>
</dbReference>
<organism evidence="9 10">
    <name type="scientific">Brevundimonas variabilis</name>
    <dbReference type="NCBI Taxonomy" id="74312"/>
    <lineage>
        <taxon>Bacteria</taxon>
        <taxon>Pseudomonadati</taxon>
        <taxon>Pseudomonadota</taxon>
        <taxon>Alphaproteobacteria</taxon>
        <taxon>Caulobacterales</taxon>
        <taxon>Caulobacteraceae</taxon>
        <taxon>Brevundimonas</taxon>
    </lineage>
</organism>
<proteinExistence type="inferred from homology"/>
<dbReference type="GO" id="GO:0005975">
    <property type="term" value="P:carbohydrate metabolic process"/>
    <property type="evidence" value="ECO:0007669"/>
    <property type="project" value="InterPro"/>
</dbReference>
<dbReference type="Gene3D" id="2.60.420.10">
    <property type="entry name" value="Maltose phosphorylase, domain 3"/>
    <property type="match status" value="1"/>
</dbReference>
<feature type="domain" description="Glycoside hydrolase family 65 C-terminal" evidence="7">
    <location>
        <begin position="683"/>
        <end position="739"/>
    </location>
</feature>
<dbReference type="SUPFAM" id="SSF48208">
    <property type="entry name" value="Six-hairpin glycosidases"/>
    <property type="match status" value="1"/>
</dbReference>
<dbReference type="Pfam" id="PF03632">
    <property type="entry name" value="Glyco_hydro_65m"/>
    <property type="match status" value="1"/>
</dbReference>
<evidence type="ECO:0000256" key="5">
    <source>
        <dbReference type="PIRSR" id="PIRSR036289-51"/>
    </source>
</evidence>
<dbReference type="GO" id="GO:0030246">
    <property type="term" value="F:carbohydrate binding"/>
    <property type="evidence" value="ECO:0007669"/>
    <property type="project" value="InterPro"/>
</dbReference>
<dbReference type="GO" id="GO:0004553">
    <property type="term" value="F:hydrolase activity, hydrolyzing O-glycosyl compounds"/>
    <property type="evidence" value="ECO:0007669"/>
    <property type="project" value="TreeGrafter"/>
</dbReference>
<dbReference type="Gene3D" id="2.70.98.40">
    <property type="entry name" value="Glycoside hydrolase, family 65, N-terminal domain"/>
    <property type="match status" value="1"/>
</dbReference>
<keyword evidence="9" id="KW-0378">Hydrolase</keyword>
<feature type="active site" description="Proton donor" evidence="4">
    <location>
        <position position="474"/>
    </location>
</feature>
<dbReference type="InterPro" id="IPR005196">
    <property type="entry name" value="Glyco_hydro_65_N"/>
</dbReference>
<dbReference type="Pfam" id="PF03633">
    <property type="entry name" value="Glyco_hydro_65C"/>
    <property type="match status" value="1"/>
</dbReference>
<feature type="binding site" evidence="5">
    <location>
        <begin position="586"/>
        <end position="587"/>
    </location>
    <ligand>
        <name>substrate</name>
    </ligand>
</feature>
<dbReference type="PANTHER" id="PTHR11051:SF8">
    <property type="entry name" value="PROTEIN-GLUCOSYLGALACTOSYLHYDROXYLYSINE GLUCOSIDASE"/>
    <property type="match status" value="1"/>
</dbReference>
<dbReference type="Proteomes" id="UP000545037">
    <property type="component" value="Unassembled WGS sequence"/>
</dbReference>
<protein>
    <submittedName>
        <fullName evidence="9">Trehalose/maltose hydrolase-like predicted phosphorylase</fullName>
    </submittedName>
</protein>
<evidence type="ECO:0000259" key="6">
    <source>
        <dbReference type="Pfam" id="PF03632"/>
    </source>
</evidence>
<gene>
    <name evidence="9" type="ORF">GGR13_003194</name>
</gene>
<evidence type="ECO:0000313" key="9">
    <source>
        <dbReference type="EMBL" id="MBB5747566.1"/>
    </source>
</evidence>